<name>A0A9N9C890_9GLOM</name>
<dbReference type="EMBL" id="CAJVPV010005427">
    <property type="protein sequence ID" value="CAG8590673.1"/>
    <property type="molecule type" value="Genomic_DNA"/>
</dbReference>
<dbReference type="OrthoDB" id="2426521at2759"/>
<dbReference type="AlphaFoldDB" id="A0A9N9C890"/>
<sequence length="376" mass="44478">MRELSQAALVCLVPHKYSSSVEECEPSAPQHIFRLPFEFDDKFGPWCILLKEDSIKAMGMLKKSYIEAIEKKLIGKVEKTRSTTQRRLWFLYPQLFEHTTCHNLDCHCKQKEINETLQNLVKIHQIYRPRFKDCYRKKLDCELVYSEFSVIKGTNTEIDYISREDYRAMSTKKYPAFCNNRDEIYDLFKKYEKMKALNGDYDSVDRRKKGTWRSIHSRIDIDECQDNQILDFSLILKIFDGVESIMMAGDIAQCIARGSSFRFQDLRALMHKWELDHYMHNGIRTKLFELNINYRSHNGIIQLASSVIDLIKHFFPDSIDHLSRERGEIDGPQPEVYVEYPIEKFLSDFFRTEDHEINCIEFSAEQVIIVRNEEAK</sequence>
<organism evidence="1 2">
    <name type="scientific">Acaulospora morrowiae</name>
    <dbReference type="NCBI Taxonomy" id="94023"/>
    <lineage>
        <taxon>Eukaryota</taxon>
        <taxon>Fungi</taxon>
        <taxon>Fungi incertae sedis</taxon>
        <taxon>Mucoromycota</taxon>
        <taxon>Glomeromycotina</taxon>
        <taxon>Glomeromycetes</taxon>
        <taxon>Diversisporales</taxon>
        <taxon>Acaulosporaceae</taxon>
        <taxon>Acaulospora</taxon>
    </lineage>
</organism>
<dbReference type="SUPFAM" id="SSF52540">
    <property type="entry name" value="P-loop containing nucleoside triphosphate hydrolases"/>
    <property type="match status" value="1"/>
</dbReference>
<evidence type="ECO:0000313" key="1">
    <source>
        <dbReference type="EMBL" id="CAG8590673.1"/>
    </source>
</evidence>
<comment type="caution">
    <text evidence="1">The sequence shown here is derived from an EMBL/GenBank/DDBJ whole genome shotgun (WGS) entry which is preliminary data.</text>
</comment>
<dbReference type="PANTHER" id="PTHR21529:SF4">
    <property type="entry name" value="TPR AND ANKYRIN REPEAT-CONTAINING PROTEIN 1"/>
    <property type="match status" value="1"/>
</dbReference>
<reference evidence="1" key="1">
    <citation type="submission" date="2021-06" db="EMBL/GenBank/DDBJ databases">
        <authorList>
            <person name="Kallberg Y."/>
            <person name="Tangrot J."/>
            <person name="Rosling A."/>
        </authorList>
    </citation>
    <scope>NUCLEOTIDE SEQUENCE</scope>
    <source>
        <strain evidence="1">CL551</strain>
    </source>
</reference>
<proteinExistence type="predicted"/>
<gene>
    <name evidence="1" type="ORF">AMORRO_LOCUS7331</name>
</gene>
<dbReference type="PANTHER" id="PTHR21529">
    <property type="entry name" value="MAMMARY TURMOR VIRUS RECEPTOR HOMOLOG 1, 2 MTVR1, 2"/>
    <property type="match status" value="1"/>
</dbReference>
<dbReference type="Proteomes" id="UP000789342">
    <property type="component" value="Unassembled WGS sequence"/>
</dbReference>
<keyword evidence="2" id="KW-1185">Reference proteome</keyword>
<dbReference type="InterPro" id="IPR039904">
    <property type="entry name" value="TRANK1"/>
</dbReference>
<protein>
    <submittedName>
        <fullName evidence="1">6705_t:CDS:1</fullName>
    </submittedName>
</protein>
<evidence type="ECO:0000313" key="2">
    <source>
        <dbReference type="Proteomes" id="UP000789342"/>
    </source>
</evidence>
<accession>A0A9N9C890</accession>
<dbReference type="InterPro" id="IPR027417">
    <property type="entry name" value="P-loop_NTPase"/>
</dbReference>